<evidence type="ECO:0000256" key="7">
    <source>
        <dbReference type="ARBA" id="ARBA00022643"/>
    </source>
</evidence>
<keyword evidence="9" id="KW-0560">Oxidoreductase</keyword>
<evidence type="ECO:0000256" key="5">
    <source>
        <dbReference type="ARBA" id="ARBA00022575"/>
    </source>
</evidence>
<evidence type="ECO:0000256" key="10">
    <source>
        <dbReference type="ARBA" id="ARBA00023033"/>
    </source>
</evidence>
<keyword evidence="5" id="KW-0216">Detoxification</keyword>
<dbReference type="CDD" id="cd04730">
    <property type="entry name" value="NPD_like"/>
    <property type="match status" value="1"/>
</dbReference>
<dbReference type="STRING" id="586411.SAMN05216187_11448"/>
<proteinExistence type="inferred from homology"/>
<keyword evidence="10 13" id="KW-0503">Monooxygenase</keyword>
<dbReference type="Proteomes" id="UP000242700">
    <property type="component" value="Unassembled WGS sequence"/>
</dbReference>
<evidence type="ECO:0000256" key="12">
    <source>
        <dbReference type="ARBA" id="ARBA00049401"/>
    </source>
</evidence>
<evidence type="ECO:0000256" key="4">
    <source>
        <dbReference type="ARBA" id="ARBA00013457"/>
    </source>
</evidence>
<accession>A0A1G9E4T2</accession>
<dbReference type="AlphaFoldDB" id="A0A1G9E4T2"/>
<keyword evidence="7" id="KW-0288">FMN</keyword>
<dbReference type="EMBL" id="FNFI01000014">
    <property type="protein sequence ID" value="SDK71145.1"/>
    <property type="molecule type" value="Genomic_DNA"/>
</dbReference>
<evidence type="ECO:0000313" key="14">
    <source>
        <dbReference type="Proteomes" id="UP000242700"/>
    </source>
</evidence>
<evidence type="ECO:0000256" key="3">
    <source>
        <dbReference type="ARBA" id="ARBA00009881"/>
    </source>
</evidence>
<dbReference type="GO" id="GO:0000166">
    <property type="term" value="F:nucleotide binding"/>
    <property type="evidence" value="ECO:0007669"/>
    <property type="project" value="UniProtKB-KW"/>
</dbReference>
<reference evidence="14" key="1">
    <citation type="submission" date="2016-10" db="EMBL/GenBank/DDBJ databases">
        <authorList>
            <person name="Varghese N."/>
            <person name="Submissions S."/>
        </authorList>
    </citation>
    <scope>NUCLEOTIDE SEQUENCE [LARGE SCALE GENOMIC DNA]</scope>
    <source>
        <strain evidence="14">CGMCC 1.8911</strain>
    </source>
</reference>
<dbReference type="GO" id="GO:0009636">
    <property type="term" value="P:response to toxic substance"/>
    <property type="evidence" value="ECO:0007669"/>
    <property type="project" value="UniProtKB-KW"/>
</dbReference>
<comment type="similarity">
    <text evidence="3">Belongs to the nitronate monooxygenase family. NMO class I subfamily.</text>
</comment>
<keyword evidence="8" id="KW-0547">Nucleotide-binding</keyword>
<dbReference type="Pfam" id="PF03060">
    <property type="entry name" value="NMO"/>
    <property type="match status" value="1"/>
</dbReference>
<sequence length="355" mass="38099">MLTMSTDLCDLLKIKYPIIQAGMAGGATTPALVASVSNAGGLGTLGAAYMKPEDIKMAIAEIRKLTDQPFAVNLFCVEHGIEPKQNEKEAVKQELLNIGRDLSISESDIQFNAADYFEDQFNVLIEEKVPVISTAFGTLPEDKVIVAKDRGMTITVMVTTAEEAILAEKSGADAVVAQGSDAGGHRSTFELSRHKNGADIGTFSLVPQIKDQVTIPVIAAGGVNDGRSLVAALALGASGVQIGTRFLSSDEAGIHQVYKEKLIDSNEEDTVITKVFSGRPARGILNQFIKGFKAEPLAYPYQNSATKSIRNAASKNDNPEYMSLWAGQNLRPIVKTQPASDIINEIIVQAEYILK</sequence>
<evidence type="ECO:0000256" key="8">
    <source>
        <dbReference type="ARBA" id="ARBA00022741"/>
    </source>
</evidence>
<dbReference type="FunFam" id="3.20.20.70:FF:000154">
    <property type="entry name" value="Probable nitronate monooxygenase"/>
    <property type="match status" value="1"/>
</dbReference>
<evidence type="ECO:0000256" key="6">
    <source>
        <dbReference type="ARBA" id="ARBA00022630"/>
    </source>
</evidence>
<evidence type="ECO:0000256" key="11">
    <source>
        <dbReference type="ARBA" id="ARBA00031155"/>
    </source>
</evidence>
<evidence type="ECO:0000313" key="13">
    <source>
        <dbReference type="EMBL" id="SDK71145.1"/>
    </source>
</evidence>
<comment type="catalytic activity">
    <reaction evidence="12">
        <text>3 propionate 3-nitronate + 3 O2 + H2O = 3 3-oxopropanoate + 2 nitrate + nitrite + H2O2 + 3 H(+)</text>
        <dbReference type="Rhea" id="RHEA:57332"/>
        <dbReference type="ChEBI" id="CHEBI:15377"/>
        <dbReference type="ChEBI" id="CHEBI:15378"/>
        <dbReference type="ChEBI" id="CHEBI:15379"/>
        <dbReference type="ChEBI" id="CHEBI:16240"/>
        <dbReference type="ChEBI" id="CHEBI:16301"/>
        <dbReference type="ChEBI" id="CHEBI:17632"/>
        <dbReference type="ChEBI" id="CHEBI:33190"/>
        <dbReference type="ChEBI" id="CHEBI:136067"/>
    </reaction>
</comment>
<dbReference type="SUPFAM" id="SSF51412">
    <property type="entry name" value="Inosine monophosphate dehydrogenase (IMPDH)"/>
    <property type="match status" value="1"/>
</dbReference>
<dbReference type="GO" id="GO:0018580">
    <property type="term" value="F:nitronate monooxygenase activity"/>
    <property type="evidence" value="ECO:0007669"/>
    <property type="project" value="InterPro"/>
</dbReference>
<dbReference type="InterPro" id="IPR013785">
    <property type="entry name" value="Aldolase_TIM"/>
</dbReference>
<dbReference type="OrthoDB" id="9778912at2"/>
<dbReference type="Gene3D" id="3.20.20.70">
    <property type="entry name" value="Aldolase class I"/>
    <property type="match status" value="1"/>
</dbReference>
<comment type="cofactor">
    <cofactor evidence="1">
        <name>FMN</name>
        <dbReference type="ChEBI" id="CHEBI:58210"/>
    </cofactor>
</comment>
<dbReference type="PANTHER" id="PTHR42747:SF3">
    <property type="entry name" value="NITRONATE MONOOXYGENASE-RELATED"/>
    <property type="match status" value="1"/>
</dbReference>
<evidence type="ECO:0000256" key="1">
    <source>
        <dbReference type="ARBA" id="ARBA00001917"/>
    </source>
</evidence>
<gene>
    <name evidence="13" type="ORF">SAMN05216187_11448</name>
</gene>
<dbReference type="RefSeq" id="WP_092599839.1">
    <property type="nucleotide sequence ID" value="NZ_FNFI01000014.1"/>
</dbReference>
<evidence type="ECO:0000256" key="2">
    <source>
        <dbReference type="ARBA" id="ARBA00003535"/>
    </source>
</evidence>
<name>A0A1G9E4T2_9STAP</name>
<evidence type="ECO:0000256" key="9">
    <source>
        <dbReference type="ARBA" id="ARBA00023002"/>
    </source>
</evidence>
<organism evidence="13 14">
    <name type="scientific">Jeotgalicoccus aerolatus</name>
    <dbReference type="NCBI Taxonomy" id="709510"/>
    <lineage>
        <taxon>Bacteria</taxon>
        <taxon>Bacillati</taxon>
        <taxon>Bacillota</taxon>
        <taxon>Bacilli</taxon>
        <taxon>Bacillales</taxon>
        <taxon>Staphylococcaceae</taxon>
        <taxon>Jeotgalicoccus</taxon>
    </lineage>
</organism>
<dbReference type="InterPro" id="IPR004136">
    <property type="entry name" value="NMO"/>
</dbReference>
<dbReference type="PANTHER" id="PTHR42747">
    <property type="entry name" value="NITRONATE MONOOXYGENASE-RELATED"/>
    <property type="match status" value="1"/>
</dbReference>
<keyword evidence="6" id="KW-0285">Flavoprotein</keyword>
<comment type="function">
    <text evidence="2">Nitronate monooxygenase that uses molecular oxygen to catalyze the oxidative denitrification of alkyl nitronates. Acts on propionate 3-nitronate (P3N), the presumed physiological substrate. Probably functions in the detoxification of P3N, a metabolic poison produced by plants and fungi as a defense mechanism.</text>
</comment>
<protein>
    <recommendedName>
        <fullName evidence="4">Probable nitronate monooxygenase</fullName>
    </recommendedName>
    <alternativeName>
        <fullName evidence="11">Propionate 3-nitronate monooxygenase</fullName>
    </alternativeName>
</protein>